<dbReference type="Proteomes" id="UP001516400">
    <property type="component" value="Unassembled WGS sequence"/>
</dbReference>
<comment type="caution">
    <text evidence="1">The sequence shown here is derived from an EMBL/GenBank/DDBJ whole genome shotgun (WGS) entry which is preliminary data.</text>
</comment>
<dbReference type="EMBL" id="JABFTP020000185">
    <property type="protein sequence ID" value="KAL3287903.1"/>
    <property type="molecule type" value="Genomic_DNA"/>
</dbReference>
<evidence type="ECO:0000313" key="1">
    <source>
        <dbReference type="EMBL" id="KAL3287903.1"/>
    </source>
</evidence>
<name>A0ABD2PAZ1_9CUCU</name>
<sequence>MNELSEPQLQMIKGNLRPAITYAEDVLVAPDVELEKPDGRSKTSDAIEQPFERNLLKFGHQGLSRRSKITRMTFSKRILETVEIVSTIIEKKLSDATTMTALENMVYVGAITTCNIHGKHFLNLSSPEPLALLHRRSVQKPES</sequence>
<evidence type="ECO:0000313" key="2">
    <source>
        <dbReference type="Proteomes" id="UP001516400"/>
    </source>
</evidence>
<gene>
    <name evidence="1" type="ORF">HHI36_002361</name>
</gene>
<dbReference type="AlphaFoldDB" id="A0ABD2PAZ1"/>
<reference evidence="1 2" key="1">
    <citation type="journal article" date="2021" name="BMC Biol.">
        <title>Horizontally acquired antibacterial genes associated with adaptive radiation of ladybird beetles.</title>
        <authorList>
            <person name="Li H.S."/>
            <person name="Tang X.F."/>
            <person name="Huang Y.H."/>
            <person name="Xu Z.Y."/>
            <person name="Chen M.L."/>
            <person name="Du X.Y."/>
            <person name="Qiu B.Y."/>
            <person name="Chen P.T."/>
            <person name="Zhang W."/>
            <person name="Slipinski A."/>
            <person name="Escalona H.E."/>
            <person name="Waterhouse R.M."/>
            <person name="Zwick A."/>
            <person name="Pang H."/>
        </authorList>
    </citation>
    <scope>NUCLEOTIDE SEQUENCE [LARGE SCALE GENOMIC DNA]</scope>
    <source>
        <strain evidence="1">SYSU2018</strain>
    </source>
</reference>
<protein>
    <submittedName>
        <fullName evidence="1">Uncharacterized protein</fullName>
    </submittedName>
</protein>
<organism evidence="1 2">
    <name type="scientific">Cryptolaemus montrouzieri</name>
    <dbReference type="NCBI Taxonomy" id="559131"/>
    <lineage>
        <taxon>Eukaryota</taxon>
        <taxon>Metazoa</taxon>
        <taxon>Ecdysozoa</taxon>
        <taxon>Arthropoda</taxon>
        <taxon>Hexapoda</taxon>
        <taxon>Insecta</taxon>
        <taxon>Pterygota</taxon>
        <taxon>Neoptera</taxon>
        <taxon>Endopterygota</taxon>
        <taxon>Coleoptera</taxon>
        <taxon>Polyphaga</taxon>
        <taxon>Cucujiformia</taxon>
        <taxon>Coccinelloidea</taxon>
        <taxon>Coccinellidae</taxon>
        <taxon>Scymninae</taxon>
        <taxon>Scymnini</taxon>
        <taxon>Cryptolaemus</taxon>
    </lineage>
</organism>
<accession>A0ABD2PAZ1</accession>
<proteinExistence type="predicted"/>
<keyword evidence="2" id="KW-1185">Reference proteome</keyword>